<gene>
    <name evidence="1" type="ORF">BLA3211_07056</name>
</gene>
<evidence type="ECO:0000313" key="1">
    <source>
        <dbReference type="EMBL" id="CAB3972612.1"/>
    </source>
</evidence>
<dbReference type="RefSeq" id="WP_175223204.1">
    <property type="nucleotide sequence ID" value="NZ_CABWIL020000034.1"/>
</dbReference>
<dbReference type="AlphaFoldDB" id="A0A6J5JLE8"/>
<dbReference type="Proteomes" id="UP000494301">
    <property type="component" value="Unassembled WGS sequence"/>
</dbReference>
<name>A0A6J5JLE8_9BURK</name>
<dbReference type="EMBL" id="CABWIL020000034">
    <property type="protein sequence ID" value="CAB3972612.1"/>
    <property type="molecule type" value="Genomic_DNA"/>
</dbReference>
<sequence>MNSQVLSLILAVWGAVLSTALGAIKIGEVWRDRHRIDIGYSFCSDEQRGNTITIRNLSGRPLILSYWELQLRHGRWPCARYNTFQSPELDELVDSRIEPYSSYPLVFSEADHFDWDKGALIGRPLYIRLHFAGRRPTRLFVYPGS</sequence>
<protein>
    <submittedName>
        <fullName evidence="1">Uncharacterized protein</fullName>
    </submittedName>
</protein>
<evidence type="ECO:0000313" key="2">
    <source>
        <dbReference type="Proteomes" id="UP000494301"/>
    </source>
</evidence>
<accession>A0A6J5JLE8</accession>
<reference evidence="1 2" key="1">
    <citation type="submission" date="2020-04" db="EMBL/GenBank/DDBJ databases">
        <authorList>
            <person name="Depoorter E."/>
        </authorList>
    </citation>
    <scope>NUCLEOTIDE SEQUENCE [LARGE SCALE GENOMIC DNA]</scope>
    <source>
        <strain evidence="1 2">BCC0217</strain>
    </source>
</reference>
<organism evidence="1 2">
    <name type="scientific">Burkholderia aenigmatica</name>
    <dbReference type="NCBI Taxonomy" id="2015348"/>
    <lineage>
        <taxon>Bacteria</taxon>
        <taxon>Pseudomonadati</taxon>
        <taxon>Pseudomonadota</taxon>
        <taxon>Betaproteobacteria</taxon>
        <taxon>Burkholderiales</taxon>
        <taxon>Burkholderiaceae</taxon>
        <taxon>Burkholderia</taxon>
        <taxon>Burkholderia cepacia complex</taxon>
    </lineage>
</organism>
<proteinExistence type="predicted"/>